<keyword evidence="8" id="KW-1185">Reference proteome</keyword>
<dbReference type="Proteomes" id="UP001244011">
    <property type="component" value="Unassembled WGS sequence"/>
</dbReference>
<dbReference type="GO" id="GO:0032934">
    <property type="term" value="F:sterol binding"/>
    <property type="evidence" value="ECO:0007669"/>
    <property type="project" value="TreeGrafter"/>
</dbReference>
<dbReference type="FunFam" id="3.30.70.3490:FF:000020">
    <property type="entry name" value="Oxysterol binding protein (Osh7), putative"/>
    <property type="match status" value="1"/>
</dbReference>
<feature type="compositionally biased region" description="Polar residues" evidence="6">
    <location>
        <begin position="482"/>
        <end position="493"/>
    </location>
</feature>
<keyword evidence="4" id="KW-0446">Lipid-binding</keyword>
<dbReference type="RefSeq" id="XP_060286052.1">
    <property type="nucleotide sequence ID" value="XM_060424365.1"/>
</dbReference>
<feature type="region of interest" description="Disordered" evidence="6">
    <location>
        <begin position="414"/>
        <end position="533"/>
    </location>
</feature>
<comment type="similarity">
    <text evidence="1 5">Belongs to the OSBP family.</text>
</comment>
<dbReference type="PANTHER" id="PTHR10972:SF102">
    <property type="entry name" value="OXYSTEROL-BINDING PROTEIN"/>
    <property type="match status" value="1"/>
</dbReference>
<dbReference type="GO" id="GO:0005829">
    <property type="term" value="C:cytosol"/>
    <property type="evidence" value="ECO:0007669"/>
    <property type="project" value="TreeGrafter"/>
</dbReference>
<evidence type="ECO:0000256" key="3">
    <source>
        <dbReference type="ARBA" id="ARBA00023055"/>
    </source>
</evidence>
<evidence type="ECO:0000313" key="8">
    <source>
        <dbReference type="Proteomes" id="UP001244011"/>
    </source>
</evidence>
<feature type="compositionally biased region" description="Basic and acidic residues" evidence="6">
    <location>
        <begin position="517"/>
        <end position="533"/>
    </location>
</feature>
<dbReference type="Gene3D" id="2.40.160.120">
    <property type="match status" value="1"/>
</dbReference>
<dbReference type="Gene3D" id="3.30.70.3490">
    <property type="match status" value="1"/>
</dbReference>
<proteinExistence type="inferred from homology"/>
<dbReference type="Pfam" id="PF01237">
    <property type="entry name" value="Oxysterol_BP"/>
    <property type="match status" value="2"/>
</dbReference>
<dbReference type="FunFam" id="1.10.287.2720:FF:000001">
    <property type="entry name" value="Oxysterol-binding OBPalpha"/>
    <property type="match status" value="1"/>
</dbReference>
<feature type="compositionally biased region" description="Low complexity" evidence="6">
    <location>
        <begin position="427"/>
        <end position="440"/>
    </location>
</feature>
<evidence type="ECO:0000256" key="1">
    <source>
        <dbReference type="ARBA" id="ARBA00008842"/>
    </source>
</evidence>
<accession>A0AAJ0C478</accession>
<dbReference type="PROSITE" id="PS01013">
    <property type="entry name" value="OSBP"/>
    <property type="match status" value="1"/>
</dbReference>
<dbReference type="EMBL" id="MU839001">
    <property type="protein sequence ID" value="KAK1769839.1"/>
    <property type="molecule type" value="Genomic_DNA"/>
</dbReference>
<feature type="compositionally biased region" description="Polar residues" evidence="6">
    <location>
        <begin position="12"/>
        <end position="22"/>
    </location>
</feature>
<name>A0AAJ0C478_9PEZI</name>
<evidence type="ECO:0000256" key="5">
    <source>
        <dbReference type="RuleBase" id="RU003844"/>
    </source>
</evidence>
<evidence type="ECO:0000313" key="7">
    <source>
        <dbReference type="EMBL" id="KAK1769839.1"/>
    </source>
</evidence>
<dbReference type="GeneID" id="85307552"/>
<dbReference type="Gene3D" id="1.10.287.2720">
    <property type="match status" value="1"/>
</dbReference>
<feature type="compositionally biased region" description="Basic and acidic residues" evidence="6">
    <location>
        <begin position="469"/>
        <end position="481"/>
    </location>
</feature>
<dbReference type="InterPro" id="IPR018494">
    <property type="entry name" value="Oxysterol-bd_CS"/>
</dbReference>
<dbReference type="SUPFAM" id="SSF144000">
    <property type="entry name" value="Oxysterol-binding protein-like"/>
    <property type="match status" value="1"/>
</dbReference>
<dbReference type="InterPro" id="IPR000648">
    <property type="entry name" value="Oxysterol-bd"/>
</dbReference>
<feature type="region of interest" description="Disordered" evidence="6">
    <location>
        <begin position="1"/>
        <end position="29"/>
    </location>
</feature>
<keyword evidence="2" id="KW-0813">Transport</keyword>
<sequence>MMGLVPGRRRTISNASSRSSGDAGQADTAEDDTLVIEPEQGNVLMHIISQLRPGADLSRVVLPTFILEPRSMLERITNFMCHPEMLLPIPQVEDPVQRFVSVVKFYLSGWHIRPPGVKKPLNPILGEIFSCYWDLPDKTRAYYISEQTSHHPPKSSYFYMVPDHHIRVDGTLKPRSKFLGNSAASMMEGTAILTLLNRGEDPAKGERYILTQPNMYARGILFGKMKYELGDHSVVRCPELGLIADIDFKTKGWVGGTYNAIGGNIRNEQTGELLFELSGLWSDEMFVKNLKTGHKEMFFNARRSAPSPPSARPIEEQEERESQKLWAKTVQAIKERNHELATDEKTKIEDMQREEAAKRANEGVEWHPRLFRRVKGGPGGRDEGEEDLEWIINAQIDGSTPEKQAEQIMAIYPVVKGQKPHTRNAIPPRGSSAGPSSRDSQAGQQDDLIDFGQNDDAPPTSQTAAKSTTEIEPKIDSRHQSTAEIQSMLSATGSPAPDGVLLDFHEDLKKNLPRSLKRGDTEESHDEFVDALE</sequence>
<evidence type="ECO:0000256" key="4">
    <source>
        <dbReference type="ARBA" id="ARBA00023121"/>
    </source>
</evidence>
<organism evidence="7 8">
    <name type="scientific">Phialemonium atrogriseum</name>
    <dbReference type="NCBI Taxonomy" id="1093897"/>
    <lineage>
        <taxon>Eukaryota</taxon>
        <taxon>Fungi</taxon>
        <taxon>Dikarya</taxon>
        <taxon>Ascomycota</taxon>
        <taxon>Pezizomycotina</taxon>
        <taxon>Sordariomycetes</taxon>
        <taxon>Sordariomycetidae</taxon>
        <taxon>Cephalothecales</taxon>
        <taxon>Cephalothecaceae</taxon>
        <taxon>Phialemonium</taxon>
    </lineage>
</organism>
<feature type="compositionally biased region" description="Polar residues" evidence="6">
    <location>
        <begin position="459"/>
        <end position="468"/>
    </location>
</feature>
<dbReference type="GO" id="GO:0016020">
    <property type="term" value="C:membrane"/>
    <property type="evidence" value="ECO:0007669"/>
    <property type="project" value="TreeGrafter"/>
</dbReference>
<keyword evidence="3" id="KW-0445">Lipid transport</keyword>
<comment type="caution">
    <text evidence="7">The sequence shown here is derived from an EMBL/GenBank/DDBJ whole genome shotgun (WGS) entry which is preliminary data.</text>
</comment>
<evidence type="ECO:0000256" key="2">
    <source>
        <dbReference type="ARBA" id="ARBA00022448"/>
    </source>
</evidence>
<dbReference type="FunFam" id="2.40.160.120:FF:000007">
    <property type="entry name" value="Oxysterol binding protein"/>
    <property type="match status" value="1"/>
</dbReference>
<dbReference type="GO" id="GO:0032541">
    <property type="term" value="C:cortical endoplasmic reticulum"/>
    <property type="evidence" value="ECO:0007669"/>
    <property type="project" value="TreeGrafter"/>
</dbReference>
<protein>
    <submittedName>
        <fullName evidence="7">Oxysterol-binding protein</fullName>
    </submittedName>
</protein>
<dbReference type="InterPro" id="IPR037239">
    <property type="entry name" value="OSBP_sf"/>
</dbReference>
<gene>
    <name evidence="7" type="ORF">QBC33DRAFT_446309</name>
</gene>
<reference evidence="7" key="1">
    <citation type="submission" date="2023-06" db="EMBL/GenBank/DDBJ databases">
        <title>Genome-scale phylogeny and comparative genomics of the fungal order Sordariales.</title>
        <authorList>
            <consortium name="Lawrence Berkeley National Laboratory"/>
            <person name="Hensen N."/>
            <person name="Bonometti L."/>
            <person name="Westerberg I."/>
            <person name="Brannstrom I.O."/>
            <person name="Guillou S."/>
            <person name="Cros-Aarteil S."/>
            <person name="Calhoun S."/>
            <person name="Haridas S."/>
            <person name="Kuo A."/>
            <person name="Mondo S."/>
            <person name="Pangilinan J."/>
            <person name="Riley R."/>
            <person name="Labutti K."/>
            <person name="Andreopoulos B."/>
            <person name="Lipzen A."/>
            <person name="Chen C."/>
            <person name="Yanf M."/>
            <person name="Daum C."/>
            <person name="Ng V."/>
            <person name="Clum A."/>
            <person name="Steindorff A."/>
            <person name="Ohm R."/>
            <person name="Martin F."/>
            <person name="Silar P."/>
            <person name="Natvig D."/>
            <person name="Lalanne C."/>
            <person name="Gautier V."/>
            <person name="Ament-Velasquez S.L."/>
            <person name="Kruys A."/>
            <person name="Hutchinson M.I."/>
            <person name="Powell A.J."/>
            <person name="Barry K."/>
            <person name="Miller A.N."/>
            <person name="Grigoriev I.V."/>
            <person name="Debuchy R."/>
            <person name="Gladieux P."/>
            <person name="Thoren M.H."/>
            <person name="Johannesson H."/>
        </authorList>
    </citation>
    <scope>NUCLEOTIDE SEQUENCE</scope>
    <source>
        <strain evidence="7">8032-3</strain>
    </source>
</reference>
<evidence type="ECO:0000256" key="6">
    <source>
        <dbReference type="SAM" id="MobiDB-lite"/>
    </source>
</evidence>
<dbReference type="AlphaFoldDB" id="A0AAJ0C478"/>
<dbReference type="PANTHER" id="PTHR10972">
    <property type="entry name" value="OXYSTEROL-BINDING PROTEIN-RELATED"/>
    <property type="match status" value="1"/>
</dbReference>
<dbReference type="GO" id="GO:0006869">
    <property type="term" value="P:lipid transport"/>
    <property type="evidence" value="ECO:0007669"/>
    <property type="project" value="UniProtKB-KW"/>
</dbReference>